<accession>A0AAP2Z9V7</accession>
<evidence type="ECO:0000313" key="5">
    <source>
        <dbReference type="Proteomes" id="UP001321047"/>
    </source>
</evidence>
<evidence type="ECO:0000256" key="2">
    <source>
        <dbReference type="ARBA" id="ARBA00023235"/>
    </source>
</evidence>
<keyword evidence="5" id="KW-1185">Reference proteome</keyword>
<dbReference type="InterPro" id="IPR010819">
    <property type="entry name" value="AGE/CE"/>
</dbReference>
<evidence type="ECO:0000256" key="3">
    <source>
        <dbReference type="SAM" id="MobiDB-lite"/>
    </source>
</evidence>
<proteinExistence type="inferred from homology"/>
<protein>
    <submittedName>
        <fullName evidence="4">AGE family epimerase/isomerase</fullName>
    </submittedName>
</protein>
<dbReference type="Gene3D" id="1.50.10.10">
    <property type="match status" value="1"/>
</dbReference>
<feature type="region of interest" description="Disordered" evidence="3">
    <location>
        <begin position="371"/>
        <end position="391"/>
    </location>
</feature>
<gene>
    <name evidence="4" type="ORF">OB919_15455</name>
</gene>
<sequence>MTSSPAVGSSVVRHPWVLRQHVRSVLEFYYPNALDDVYGGFVAQLDEEDGHLYDGRTKHVVATARFVVTHCIGVRIEGPHWCRSAAERGLHFLLDYHWDDDANGFDWITAGTDPEDRTRYCYGHAFALLACAHAASIGIERAQKGLERTQRVIRDRFWEAEHGLPIAETSSDWSAVDPYRGLNATMHLCEASIAAYEATGESRFLEQAVALAELVRTPTNPASDHGFVWEHYTADWEPDWAYNRNDPEHTFRPWGYQPGHQLEWAKLLCLLDDHRDEAWFLERATELFDAAVEYGWDDDSGGFYYTLDRDGEPLVTDRYGWPIAEAIGAGALLATRTTSPRYWELYDECWQYARENLINHRYGNWRTGVTSEGDSIDPRPRPAVEPGYHPIGNTFEAMRKLERTTERR</sequence>
<organism evidence="4 5">
    <name type="scientific">Natronosalvus hydrolyticus</name>
    <dbReference type="NCBI Taxonomy" id="2979988"/>
    <lineage>
        <taxon>Archaea</taxon>
        <taxon>Methanobacteriati</taxon>
        <taxon>Methanobacteriota</taxon>
        <taxon>Stenosarchaea group</taxon>
        <taxon>Halobacteria</taxon>
        <taxon>Halobacteriales</taxon>
        <taxon>Natrialbaceae</taxon>
        <taxon>Natronosalvus</taxon>
    </lineage>
</organism>
<dbReference type="Pfam" id="PF07221">
    <property type="entry name" value="GlcNAc_2-epim"/>
    <property type="match status" value="1"/>
</dbReference>
<dbReference type="Proteomes" id="UP001321047">
    <property type="component" value="Unassembled WGS sequence"/>
</dbReference>
<dbReference type="EMBL" id="JAOPJZ010000016">
    <property type="protein sequence ID" value="MCU4753359.1"/>
    <property type="molecule type" value="Genomic_DNA"/>
</dbReference>
<dbReference type="InterPro" id="IPR012341">
    <property type="entry name" value="6hp_glycosidase-like_sf"/>
</dbReference>
<keyword evidence="2" id="KW-0413">Isomerase</keyword>
<dbReference type="PANTHER" id="PTHR15108">
    <property type="entry name" value="N-ACYLGLUCOSAMINE-2-EPIMERASE"/>
    <property type="match status" value="1"/>
</dbReference>
<evidence type="ECO:0000256" key="1">
    <source>
        <dbReference type="ARBA" id="ARBA00008558"/>
    </source>
</evidence>
<comment type="similarity">
    <text evidence="1">Belongs to the N-acylglucosamine 2-epimerase family.</text>
</comment>
<evidence type="ECO:0000313" key="4">
    <source>
        <dbReference type="EMBL" id="MCU4753359.1"/>
    </source>
</evidence>
<dbReference type="GO" id="GO:0016853">
    <property type="term" value="F:isomerase activity"/>
    <property type="evidence" value="ECO:0007669"/>
    <property type="project" value="UniProtKB-KW"/>
</dbReference>
<dbReference type="GO" id="GO:0005975">
    <property type="term" value="P:carbohydrate metabolic process"/>
    <property type="evidence" value="ECO:0007669"/>
    <property type="project" value="InterPro"/>
</dbReference>
<name>A0AAP2Z9V7_9EURY</name>
<dbReference type="SUPFAM" id="SSF48208">
    <property type="entry name" value="Six-hairpin glycosidases"/>
    <property type="match status" value="1"/>
</dbReference>
<comment type="caution">
    <text evidence="4">The sequence shown here is derived from an EMBL/GenBank/DDBJ whole genome shotgun (WGS) entry which is preliminary data.</text>
</comment>
<dbReference type="AlphaFoldDB" id="A0AAP2Z9V7"/>
<dbReference type="RefSeq" id="WP_342809677.1">
    <property type="nucleotide sequence ID" value="NZ_JAOPJZ010000016.1"/>
</dbReference>
<reference evidence="4 5" key="1">
    <citation type="submission" date="2022-09" db="EMBL/GenBank/DDBJ databases">
        <title>Enrichment on poylsaccharides allowed isolation of novel metabolic and taxonomic groups of Haloarchaea.</title>
        <authorList>
            <person name="Sorokin D.Y."/>
            <person name="Elcheninov A.G."/>
            <person name="Khizhniak T.V."/>
            <person name="Kolganova T.V."/>
            <person name="Kublanov I.V."/>
        </authorList>
    </citation>
    <scope>NUCLEOTIDE SEQUENCE [LARGE SCALE GENOMIC DNA]</scope>
    <source>
        <strain evidence="4 5">AArc-curdl1</strain>
    </source>
</reference>
<dbReference type="InterPro" id="IPR008928">
    <property type="entry name" value="6-hairpin_glycosidase_sf"/>
</dbReference>